<keyword evidence="4" id="KW-1185">Reference proteome</keyword>
<sequence>SLSAKPKLKLKASSDLIKSVNTAPKAAAPTKSIPSVPEDDLRELELSDDESEHTHSEGEEGSESASHSTTPPTAHTNYDDLDSDEEEREREEIMRSLDATLVSESEHGPSEPVAPRFKSVHNLSVSGDDRSTHSLEETSGSPKAKRKRKPKSTLGWQGFASSQQDMRNISDPGYGRQDSDCVVRTSLLLAKSQLRQLSSERLKEIHSGLTENIAEMWKAFHAQEELNFYLQSKNKAHQETMAKLLEMMNDNTQELASQALAREESLRQAELDKLESLKIENENSEIASGVDEDIYEAMDEAHQSPSCDETDELTSSDVPADHGVCPNEADLPEISVEAGQDEEPELTSDDDVESEEEIEPAQQQGFLARMFSGQP</sequence>
<feature type="compositionally biased region" description="Acidic residues" evidence="2">
    <location>
        <begin position="79"/>
        <end position="89"/>
    </location>
</feature>
<feature type="region of interest" description="Disordered" evidence="2">
    <location>
        <begin position="1"/>
        <end position="177"/>
    </location>
</feature>
<dbReference type="RefSeq" id="XP_014151833.1">
    <property type="nucleotide sequence ID" value="XM_014296358.1"/>
</dbReference>
<name>A0A0L0FN61_9EUKA</name>
<protein>
    <submittedName>
        <fullName evidence="3">Uncharacterized protein</fullName>
    </submittedName>
</protein>
<feature type="compositionally biased region" description="Acidic residues" evidence="2">
    <location>
        <begin position="37"/>
        <end position="51"/>
    </location>
</feature>
<evidence type="ECO:0000256" key="1">
    <source>
        <dbReference type="SAM" id="Coils"/>
    </source>
</evidence>
<feature type="coiled-coil region" evidence="1">
    <location>
        <begin position="260"/>
        <end position="287"/>
    </location>
</feature>
<evidence type="ECO:0000313" key="4">
    <source>
        <dbReference type="Proteomes" id="UP000054560"/>
    </source>
</evidence>
<gene>
    <name evidence="3" type="ORF">SARC_09619</name>
</gene>
<proteinExistence type="predicted"/>
<dbReference type="GeneID" id="25910123"/>
<dbReference type="EMBL" id="KQ242598">
    <property type="protein sequence ID" value="KNC77931.1"/>
    <property type="molecule type" value="Genomic_DNA"/>
</dbReference>
<feature type="compositionally biased region" description="Basic residues" evidence="2">
    <location>
        <begin position="1"/>
        <end position="10"/>
    </location>
</feature>
<evidence type="ECO:0000256" key="2">
    <source>
        <dbReference type="SAM" id="MobiDB-lite"/>
    </source>
</evidence>
<accession>A0A0L0FN61</accession>
<feature type="compositionally biased region" description="Acidic residues" evidence="2">
    <location>
        <begin position="339"/>
        <end position="359"/>
    </location>
</feature>
<evidence type="ECO:0000313" key="3">
    <source>
        <dbReference type="EMBL" id="KNC77931.1"/>
    </source>
</evidence>
<feature type="region of interest" description="Disordered" evidence="2">
    <location>
        <begin position="300"/>
        <end position="375"/>
    </location>
</feature>
<dbReference type="Proteomes" id="UP000054560">
    <property type="component" value="Unassembled WGS sequence"/>
</dbReference>
<keyword evidence="1" id="KW-0175">Coiled coil</keyword>
<feature type="compositionally biased region" description="Basic and acidic residues" evidence="2">
    <location>
        <begin position="127"/>
        <end position="136"/>
    </location>
</feature>
<reference evidence="3 4" key="1">
    <citation type="submission" date="2011-02" db="EMBL/GenBank/DDBJ databases">
        <title>The Genome Sequence of Sphaeroforma arctica JP610.</title>
        <authorList>
            <consortium name="The Broad Institute Genome Sequencing Platform"/>
            <person name="Russ C."/>
            <person name="Cuomo C."/>
            <person name="Young S.K."/>
            <person name="Zeng Q."/>
            <person name="Gargeya S."/>
            <person name="Alvarado L."/>
            <person name="Berlin A."/>
            <person name="Chapman S.B."/>
            <person name="Chen Z."/>
            <person name="Freedman E."/>
            <person name="Gellesch M."/>
            <person name="Goldberg J."/>
            <person name="Griggs A."/>
            <person name="Gujja S."/>
            <person name="Heilman E."/>
            <person name="Heiman D."/>
            <person name="Howarth C."/>
            <person name="Mehta T."/>
            <person name="Neiman D."/>
            <person name="Pearson M."/>
            <person name="Roberts A."/>
            <person name="Saif S."/>
            <person name="Shea T."/>
            <person name="Shenoy N."/>
            <person name="Sisk P."/>
            <person name="Stolte C."/>
            <person name="Sykes S."/>
            <person name="White J."/>
            <person name="Yandava C."/>
            <person name="Burger G."/>
            <person name="Gray M.W."/>
            <person name="Holland P.W.H."/>
            <person name="King N."/>
            <person name="Lang F.B.F."/>
            <person name="Roger A.J."/>
            <person name="Ruiz-Trillo I."/>
            <person name="Haas B."/>
            <person name="Nusbaum C."/>
            <person name="Birren B."/>
        </authorList>
    </citation>
    <scope>NUCLEOTIDE SEQUENCE [LARGE SCALE GENOMIC DNA]</scope>
    <source>
        <strain evidence="3 4">JP610</strain>
    </source>
</reference>
<feature type="non-terminal residue" evidence="3">
    <location>
        <position position="1"/>
    </location>
</feature>
<organism evidence="3 4">
    <name type="scientific">Sphaeroforma arctica JP610</name>
    <dbReference type="NCBI Taxonomy" id="667725"/>
    <lineage>
        <taxon>Eukaryota</taxon>
        <taxon>Ichthyosporea</taxon>
        <taxon>Ichthyophonida</taxon>
        <taxon>Sphaeroforma</taxon>
    </lineage>
</organism>
<dbReference type="AlphaFoldDB" id="A0A0L0FN61"/>